<comment type="caution">
    <text evidence="4">The sequence shown here is derived from an EMBL/GenBank/DDBJ whole genome shotgun (WGS) entry which is preliminary data.</text>
</comment>
<keyword evidence="2" id="KW-1015">Disulfide bond</keyword>
<dbReference type="SUPFAM" id="SSF52833">
    <property type="entry name" value="Thioredoxin-like"/>
    <property type="match status" value="1"/>
</dbReference>
<dbReference type="PANTHER" id="PTHR46115">
    <property type="entry name" value="THIOREDOXIN-LIKE PROTEIN 1"/>
    <property type="match status" value="1"/>
</dbReference>
<evidence type="ECO:0000259" key="3">
    <source>
        <dbReference type="PROSITE" id="PS51352"/>
    </source>
</evidence>
<keyword evidence="5" id="KW-1185">Reference proteome</keyword>
<dbReference type="PRINTS" id="PR00421">
    <property type="entry name" value="THIOREDOXIN"/>
</dbReference>
<dbReference type="InterPro" id="IPR036249">
    <property type="entry name" value="Thioredoxin-like_sf"/>
</dbReference>
<name>A0A8H3IUG9_9LECA</name>
<dbReference type="InterPro" id="IPR013766">
    <property type="entry name" value="Thioredoxin_domain"/>
</dbReference>
<accession>A0A8H3IUG9</accession>
<gene>
    <name evidence="4" type="ORF">GOMPHAMPRED_004677</name>
</gene>
<reference evidence="4" key="1">
    <citation type="submission" date="2021-03" db="EMBL/GenBank/DDBJ databases">
        <authorList>
            <person name="Tagirdzhanova G."/>
        </authorList>
    </citation>
    <scope>NUCLEOTIDE SEQUENCE</scope>
</reference>
<dbReference type="Gene3D" id="3.40.30.10">
    <property type="entry name" value="Glutaredoxin"/>
    <property type="match status" value="1"/>
</dbReference>
<evidence type="ECO:0000313" key="4">
    <source>
        <dbReference type="EMBL" id="CAF9928415.1"/>
    </source>
</evidence>
<dbReference type="OrthoDB" id="10263751at2759"/>
<proteinExistence type="inferred from homology"/>
<dbReference type="Pfam" id="PF00085">
    <property type="entry name" value="Thioredoxin"/>
    <property type="match status" value="1"/>
</dbReference>
<dbReference type="EMBL" id="CAJPDQ010000029">
    <property type="protein sequence ID" value="CAF9928415.1"/>
    <property type="molecule type" value="Genomic_DNA"/>
</dbReference>
<comment type="similarity">
    <text evidence="1">Belongs to the thioredoxin family.</text>
</comment>
<dbReference type="FunFam" id="3.40.30.10:FF:000245">
    <property type="entry name" value="Thioredoxin"/>
    <property type="match status" value="1"/>
</dbReference>
<dbReference type="PROSITE" id="PS51352">
    <property type="entry name" value="THIOREDOXIN_2"/>
    <property type="match status" value="1"/>
</dbReference>
<feature type="domain" description="Thioredoxin" evidence="3">
    <location>
        <begin position="1"/>
        <end position="120"/>
    </location>
</feature>
<evidence type="ECO:0000256" key="2">
    <source>
        <dbReference type="ARBA" id="ARBA00023157"/>
    </source>
</evidence>
<sequence>MATVGDDHDGVHNLQEYKHFEDAKSQPGLMVIDAFATWCGPCKMISPKIVEFSKMYKQARFYKIDVDEMPDLSQELKIKAMPTFLLFKDGELFETIVGANPKAIENAIQKGLEEVEAAKKA</sequence>
<protein>
    <recommendedName>
        <fullName evidence="3">Thioredoxin domain-containing protein</fullName>
    </recommendedName>
</protein>
<organism evidence="4 5">
    <name type="scientific">Gomphillus americanus</name>
    <dbReference type="NCBI Taxonomy" id="1940652"/>
    <lineage>
        <taxon>Eukaryota</taxon>
        <taxon>Fungi</taxon>
        <taxon>Dikarya</taxon>
        <taxon>Ascomycota</taxon>
        <taxon>Pezizomycotina</taxon>
        <taxon>Lecanoromycetes</taxon>
        <taxon>OSLEUM clade</taxon>
        <taxon>Ostropomycetidae</taxon>
        <taxon>Ostropales</taxon>
        <taxon>Graphidaceae</taxon>
        <taxon>Gomphilloideae</taxon>
        <taxon>Gomphillus</taxon>
    </lineage>
</organism>
<evidence type="ECO:0000313" key="5">
    <source>
        <dbReference type="Proteomes" id="UP000664169"/>
    </source>
</evidence>
<dbReference type="Proteomes" id="UP000664169">
    <property type="component" value="Unassembled WGS sequence"/>
</dbReference>
<evidence type="ECO:0000256" key="1">
    <source>
        <dbReference type="ARBA" id="ARBA00008987"/>
    </source>
</evidence>
<dbReference type="CDD" id="cd02947">
    <property type="entry name" value="TRX_family"/>
    <property type="match status" value="1"/>
</dbReference>
<dbReference type="AlphaFoldDB" id="A0A8H3IUG9"/>